<reference evidence="1 2" key="1">
    <citation type="submission" date="2015-01" db="EMBL/GenBank/DDBJ databases">
        <title>Evolution of Trichinella species and genotypes.</title>
        <authorList>
            <person name="Korhonen P.K."/>
            <person name="Edoardo P."/>
            <person name="Giuseppe L.R."/>
            <person name="Gasser R.B."/>
        </authorList>
    </citation>
    <scope>NUCLEOTIDE SEQUENCE [LARGE SCALE GENOMIC DNA]</scope>
    <source>
        <strain evidence="1">ISS1980</strain>
    </source>
</reference>
<evidence type="ECO:0000313" key="2">
    <source>
        <dbReference type="Proteomes" id="UP000054843"/>
    </source>
</evidence>
<comment type="caution">
    <text evidence="1">The sequence shown here is derived from an EMBL/GenBank/DDBJ whole genome shotgun (WGS) entry which is preliminary data.</text>
</comment>
<dbReference type="AlphaFoldDB" id="A0A0V1MIJ0"/>
<protein>
    <submittedName>
        <fullName evidence="1">Uncharacterized protein</fullName>
    </submittedName>
</protein>
<accession>A0A0V1MIJ0</accession>
<dbReference type="EMBL" id="JYDO01000094">
    <property type="protein sequence ID" value="KRZ71561.1"/>
    <property type="molecule type" value="Genomic_DNA"/>
</dbReference>
<sequence>MKERISCFLVNNENFVNVEKKFDKMAGRVLLSAKSCVAIATQPTRTVEMKKQHYSTDIFGTADEHENAQNNSSHCCGHSSNFSRINGEIPTEGTCTLNGGHGPTVAVFSTFSKHLSTKTATIWNIEPEYFFLMEPNAVFMRQSKLTYGSIL</sequence>
<evidence type="ECO:0000313" key="1">
    <source>
        <dbReference type="EMBL" id="KRZ71561.1"/>
    </source>
</evidence>
<name>A0A0V1MIJ0_9BILA</name>
<organism evidence="1 2">
    <name type="scientific">Trichinella papuae</name>
    <dbReference type="NCBI Taxonomy" id="268474"/>
    <lineage>
        <taxon>Eukaryota</taxon>
        <taxon>Metazoa</taxon>
        <taxon>Ecdysozoa</taxon>
        <taxon>Nematoda</taxon>
        <taxon>Enoplea</taxon>
        <taxon>Dorylaimia</taxon>
        <taxon>Trichinellida</taxon>
        <taxon>Trichinellidae</taxon>
        <taxon>Trichinella</taxon>
    </lineage>
</organism>
<keyword evidence="2" id="KW-1185">Reference proteome</keyword>
<gene>
    <name evidence="1" type="ORF">T10_9572</name>
</gene>
<proteinExistence type="predicted"/>
<dbReference type="Proteomes" id="UP000054843">
    <property type="component" value="Unassembled WGS sequence"/>
</dbReference>